<evidence type="ECO:0000259" key="2">
    <source>
        <dbReference type="Pfam" id="PF00144"/>
    </source>
</evidence>
<dbReference type="InParanoid" id="C7R6U8"/>
<reference evidence="3 4" key="1">
    <citation type="journal article" date="2009" name="Stand. Genomic Sci.">
        <title>Complete genome sequence of Kangiella koreensis type strain (SW-125).</title>
        <authorList>
            <person name="Han C."/>
            <person name="Sikorski J."/>
            <person name="Lapidus A."/>
            <person name="Nolan M."/>
            <person name="Glavina Del Rio T."/>
            <person name="Tice H."/>
            <person name="Cheng J.F."/>
            <person name="Lucas S."/>
            <person name="Chen F."/>
            <person name="Copeland A."/>
            <person name="Ivanova N."/>
            <person name="Mavromatis K."/>
            <person name="Ovchinnikova G."/>
            <person name="Pati A."/>
            <person name="Bruce D."/>
            <person name="Goodwin L."/>
            <person name="Pitluck S."/>
            <person name="Chen A."/>
            <person name="Palaniappan K."/>
            <person name="Land M."/>
            <person name="Hauser L."/>
            <person name="Chang Y.J."/>
            <person name="Jeffries C.D."/>
            <person name="Chain P."/>
            <person name="Saunders E."/>
            <person name="Brettin T."/>
            <person name="Goker M."/>
            <person name="Tindall B.J."/>
            <person name="Bristow J."/>
            <person name="Eisen J.A."/>
            <person name="Markowitz V."/>
            <person name="Hugenholtz P."/>
            <person name="Kyrpides N.C."/>
            <person name="Klenk H.P."/>
            <person name="Detter J.C."/>
        </authorList>
    </citation>
    <scope>NUCLEOTIDE SEQUENCE [LARGE SCALE GENOMIC DNA]</scope>
    <source>
        <strain evidence="4">DSM 16069 / KCTC 12182 / SW-125</strain>
    </source>
</reference>
<name>C7R6U8_KANKD</name>
<dbReference type="RefSeq" id="WP_012800129.1">
    <property type="nucleotide sequence ID" value="NC_013166.1"/>
</dbReference>
<dbReference type="Pfam" id="PF00144">
    <property type="entry name" value="Beta-lactamase"/>
    <property type="match status" value="1"/>
</dbReference>
<keyword evidence="1" id="KW-0732">Signal</keyword>
<dbReference type="EMBL" id="CP001707">
    <property type="protein sequence ID" value="ACV25614.1"/>
    <property type="molecule type" value="Genomic_DNA"/>
</dbReference>
<organism evidence="3 4">
    <name type="scientific">Kangiella koreensis (strain DSM 16069 / JCM 12317 / KCTC 12182 / SW-125)</name>
    <dbReference type="NCBI Taxonomy" id="523791"/>
    <lineage>
        <taxon>Bacteria</taxon>
        <taxon>Pseudomonadati</taxon>
        <taxon>Pseudomonadota</taxon>
        <taxon>Gammaproteobacteria</taxon>
        <taxon>Kangiellales</taxon>
        <taxon>Kangiellaceae</taxon>
        <taxon>Kangiella</taxon>
    </lineage>
</organism>
<dbReference type="PANTHER" id="PTHR46825:SF7">
    <property type="entry name" value="D-ALANYL-D-ALANINE CARBOXYPEPTIDASE"/>
    <property type="match status" value="1"/>
</dbReference>
<protein>
    <submittedName>
        <fullName evidence="3">Beta-lactamase</fullName>
    </submittedName>
</protein>
<dbReference type="InterPro" id="IPR012338">
    <property type="entry name" value="Beta-lactam/transpept-like"/>
</dbReference>
<accession>C7R6U8</accession>
<dbReference type="InterPro" id="IPR001466">
    <property type="entry name" value="Beta-lactam-related"/>
</dbReference>
<dbReference type="FunCoup" id="C7R6U8">
    <property type="interactions" value="86"/>
</dbReference>
<dbReference type="KEGG" id="kko:Kkor_0193"/>
<dbReference type="HOGENOM" id="CLU_020027_0_4_6"/>
<dbReference type="eggNOG" id="COG1680">
    <property type="taxonomic scope" value="Bacteria"/>
</dbReference>
<evidence type="ECO:0000313" key="4">
    <source>
        <dbReference type="Proteomes" id="UP000001231"/>
    </source>
</evidence>
<feature type="domain" description="Beta-lactamase-related" evidence="2">
    <location>
        <begin position="48"/>
        <end position="368"/>
    </location>
</feature>
<dbReference type="AlphaFoldDB" id="C7R6U8"/>
<feature type="chain" id="PRO_5002982146" evidence="1">
    <location>
        <begin position="23"/>
        <end position="559"/>
    </location>
</feature>
<evidence type="ECO:0000313" key="3">
    <source>
        <dbReference type="EMBL" id="ACV25614.1"/>
    </source>
</evidence>
<proteinExistence type="predicted"/>
<dbReference type="Gene3D" id="3.40.710.10">
    <property type="entry name" value="DD-peptidase/beta-lactamase superfamily"/>
    <property type="match status" value="1"/>
</dbReference>
<dbReference type="Proteomes" id="UP000001231">
    <property type="component" value="Chromosome"/>
</dbReference>
<sequence length="559" mass="62864">MQSTVKSALLSLAIIASPMAIADSVNKNTQENTKKAAEQLTEQSEQQLDRYFHRLAGENRFLGTAVIYQDTTPVYQITIQPSKKAKKGWATSTDHDLKYKIGSISKTYASAIIFQLIEEGKLTLDTKLSQFYPKVKNADKITIKHLLNHQSGIFNYTSEPDFINYVFFPKDKDFLVAKIESFDSDFEPGEKAEYSNSGYLLLGFIAEDIEKKPYSDIIEERISKPYNLNNTYYGSDIKEGNGEVHSYEYKGKWGKMAEWHMNIPGAAGALVSNADDLNQFINLLFDGKIISKDSLKTMTTMDMKYGLGIFETSYGEDEDKLEGYWHNGGIEGFRTHLAYYPDKDISVVLLSNALRYDMREIYEAMLDAYHGKTVAEPEFGAPIELSKEQMEPLVGSYSSDTFPLDINLSIKDGQLYAQATGQGAFPLTAYPDDKFEYVEAGIEIRYDRDIDQFLLIQGGQGYAFNKEGGKKHQAFAVPESLLEQYVGVYGADDFPLDLEIMVKEGNLYGQATGQSEFPLTAESETRFRFKLAGIVINFDAGKKQLTITQHGKDTVLSKK</sequence>
<dbReference type="STRING" id="523791.Kkor_0193"/>
<dbReference type="InterPro" id="IPR050491">
    <property type="entry name" value="AmpC-like"/>
</dbReference>
<dbReference type="PANTHER" id="PTHR46825">
    <property type="entry name" value="D-ALANYL-D-ALANINE-CARBOXYPEPTIDASE/ENDOPEPTIDASE AMPH"/>
    <property type="match status" value="1"/>
</dbReference>
<evidence type="ECO:0000256" key="1">
    <source>
        <dbReference type="SAM" id="SignalP"/>
    </source>
</evidence>
<gene>
    <name evidence="3" type="ordered locus">Kkor_0193</name>
</gene>
<dbReference type="SUPFAM" id="SSF56601">
    <property type="entry name" value="beta-lactamase/transpeptidase-like"/>
    <property type="match status" value="1"/>
</dbReference>
<keyword evidence="4" id="KW-1185">Reference proteome</keyword>
<feature type="signal peptide" evidence="1">
    <location>
        <begin position="1"/>
        <end position="22"/>
    </location>
</feature>